<proteinExistence type="predicted"/>
<name>A0A5B2XNN6_9PSEU</name>
<dbReference type="AlphaFoldDB" id="A0A5B2XNN6"/>
<feature type="transmembrane region" description="Helical" evidence="6">
    <location>
        <begin position="47"/>
        <end position="69"/>
    </location>
</feature>
<feature type="transmembrane region" description="Helical" evidence="6">
    <location>
        <begin position="195"/>
        <end position="216"/>
    </location>
</feature>
<dbReference type="PANTHER" id="PTHR30213:SF1">
    <property type="entry name" value="INNER MEMBRANE PROTEIN YHJD"/>
    <property type="match status" value="1"/>
</dbReference>
<dbReference type="NCBIfam" id="TIGR00765">
    <property type="entry name" value="yihY_not_rbn"/>
    <property type="match status" value="1"/>
</dbReference>
<comment type="caution">
    <text evidence="7">The sequence shown here is derived from an EMBL/GenBank/DDBJ whole genome shotgun (WGS) entry which is preliminary data.</text>
</comment>
<sequence length="342" mass="36368">MTERTPATKPSLLQRLRERHAWLDHLLCAADQYTEQHGSHYAAAVTYFSVLSLVPLLMIAFAIAGFVLVGQPDLLNQLQASIAKAVPGTLGNTINEAVRQALQSKGTVGVVGLLAAAYSGLGWMSNLREALTAQWGHHKQKPPFLRTVLRDLLALLGLGGALVLSFGITVGGAAFGHTLLELVGLQDTGWATSLLWLLTIVLALLTNWLVFLWVLAKLPREPVSWRSAVRGALVASVGFEILKQVATVYLAKVTTSPAGAAFGPIIGVLVFANLVAQFLLFVTAWTATARDNLRSDPPKPPPPAVIRPVVEVREGPSVGATAGLLGVGAVAGLALRSVLRRR</sequence>
<evidence type="ECO:0000256" key="5">
    <source>
        <dbReference type="ARBA" id="ARBA00023136"/>
    </source>
</evidence>
<evidence type="ECO:0000313" key="8">
    <source>
        <dbReference type="Proteomes" id="UP000323454"/>
    </source>
</evidence>
<dbReference type="EMBL" id="VUOB01000010">
    <property type="protein sequence ID" value="KAA2264590.1"/>
    <property type="molecule type" value="Genomic_DNA"/>
</dbReference>
<dbReference type="PANTHER" id="PTHR30213">
    <property type="entry name" value="INNER MEMBRANE PROTEIN YHJD"/>
    <property type="match status" value="1"/>
</dbReference>
<reference evidence="7 8" key="2">
    <citation type="submission" date="2019-09" db="EMBL/GenBank/DDBJ databases">
        <authorList>
            <person name="Jin C."/>
        </authorList>
    </citation>
    <scope>NUCLEOTIDE SEQUENCE [LARGE SCALE GENOMIC DNA]</scope>
    <source>
        <strain evidence="7 8">AN110305</strain>
    </source>
</reference>
<comment type="subcellular location">
    <subcellularLocation>
        <location evidence="1">Cell membrane</location>
        <topology evidence="1">Multi-pass membrane protein</topology>
    </subcellularLocation>
</comment>
<feature type="transmembrane region" description="Helical" evidence="6">
    <location>
        <begin position="152"/>
        <end position="175"/>
    </location>
</feature>
<evidence type="ECO:0000256" key="6">
    <source>
        <dbReference type="SAM" id="Phobius"/>
    </source>
</evidence>
<accession>A0A5B2XNN6</accession>
<keyword evidence="3 6" id="KW-0812">Transmembrane</keyword>
<dbReference type="NCBIfam" id="TIGR00766">
    <property type="entry name" value="inner membrane protein YhjD"/>
    <property type="match status" value="1"/>
</dbReference>
<dbReference type="Proteomes" id="UP000323454">
    <property type="component" value="Unassembled WGS sequence"/>
</dbReference>
<feature type="transmembrane region" description="Helical" evidence="6">
    <location>
        <begin position="261"/>
        <end position="287"/>
    </location>
</feature>
<keyword evidence="4 6" id="KW-1133">Transmembrane helix</keyword>
<keyword evidence="2" id="KW-1003">Cell membrane</keyword>
<dbReference type="InterPro" id="IPR017039">
    <property type="entry name" value="Virul_fac_BrkB"/>
</dbReference>
<keyword evidence="5 6" id="KW-0472">Membrane</keyword>
<evidence type="ECO:0000256" key="2">
    <source>
        <dbReference type="ARBA" id="ARBA00022475"/>
    </source>
</evidence>
<feature type="transmembrane region" description="Helical" evidence="6">
    <location>
        <begin position="318"/>
        <end position="339"/>
    </location>
</feature>
<protein>
    <submittedName>
        <fullName evidence="7">Inner membrane protein YhjD</fullName>
    </submittedName>
</protein>
<evidence type="ECO:0000313" key="7">
    <source>
        <dbReference type="EMBL" id="KAA2264590.1"/>
    </source>
</evidence>
<reference evidence="7 8" key="1">
    <citation type="submission" date="2019-09" db="EMBL/GenBank/DDBJ databases">
        <title>Goodfellowia gen. nov., a new genus of the Pseudonocardineae related to Actinoalloteichus, containing Goodfellowia coeruleoviolacea gen. nov., comb. nov. gen. nov., comb. nov.</title>
        <authorList>
            <person name="Labeda D."/>
        </authorList>
    </citation>
    <scope>NUCLEOTIDE SEQUENCE [LARGE SCALE GENOMIC DNA]</scope>
    <source>
        <strain evidence="7 8">AN110305</strain>
    </source>
</reference>
<dbReference type="OrthoDB" id="4127374at2"/>
<evidence type="ECO:0000256" key="1">
    <source>
        <dbReference type="ARBA" id="ARBA00004651"/>
    </source>
</evidence>
<dbReference type="RefSeq" id="WP_149848394.1">
    <property type="nucleotide sequence ID" value="NZ_VUOB01000010.1"/>
</dbReference>
<keyword evidence="8" id="KW-1185">Reference proteome</keyword>
<dbReference type="GO" id="GO:0005886">
    <property type="term" value="C:plasma membrane"/>
    <property type="evidence" value="ECO:0007669"/>
    <property type="project" value="UniProtKB-SubCell"/>
</dbReference>
<dbReference type="InterPro" id="IPR005274">
    <property type="entry name" value="IM_pro_YhjD"/>
</dbReference>
<gene>
    <name evidence="7" type="primary">yhjD</name>
    <name evidence="7" type="ORF">F0L68_05650</name>
</gene>
<organism evidence="7 8">
    <name type="scientific">Solihabitans fulvus</name>
    <dbReference type="NCBI Taxonomy" id="1892852"/>
    <lineage>
        <taxon>Bacteria</taxon>
        <taxon>Bacillati</taxon>
        <taxon>Actinomycetota</taxon>
        <taxon>Actinomycetes</taxon>
        <taxon>Pseudonocardiales</taxon>
        <taxon>Pseudonocardiaceae</taxon>
        <taxon>Solihabitans</taxon>
    </lineage>
</organism>
<evidence type="ECO:0000256" key="3">
    <source>
        <dbReference type="ARBA" id="ARBA00022692"/>
    </source>
</evidence>
<dbReference type="Pfam" id="PF03631">
    <property type="entry name" value="Virul_fac_BrkB"/>
    <property type="match status" value="1"/>
</dbReference>
<evidence type="ECO:0000256" key="4">
    <source>
        <dbReference type="ARBA" id="ARBA00022989"/>
    </source>
</evidence>